<evidence type="ECO:0000313" key="3">
    <source>
        <dbReference type="Proteomes" id="UP000290189"/>
    </source>
</evidence>
<feature type="coiled-coil region" evidence="1">
    <location>
        <begin position="25"/>
        <end position="52"/>
    </location>
</feature>
<sequence length="450" mass="49789">MSGTGSPADVSAGAPDASVIDHADLQRIMGKLADAETQAQALRDEVTSVRALESNYRATILGQEQKLIRLSKELSGARASQDELSQARARIDDLTRENAGLREQVSAASDEHRAVVNSYDDEIARLNRQVEASDVRWRSELATVRTDLAHKRRETSEKIRVYEEATSAQNDISARIREKSQAAIDELRQEIDNRERQEAALRMQLDAALVGRKALADDLDKVKEELEQVRGEAQEHRIQRAIEARKQVRLIADLRNQLRRQTLSTARLQQQLQFVTASDHSPAASDARSIEGDRQTICSDVADTDLSATLPASPSLMSTIHPDEPSVLRECNASLIDKLASSQDQIATLKKQLSTTKHALARSRGEVNNYIRRVQSGALTLAPADKMPSKSLNGVAWSNASERVDLFRRMELVLQETTLQNSILTEEKAALGRKILELTANANASERPIA</sequence>
<keyword evidence="2" id="KW-0496">Mitochondrion</keyword>
<evidence type="ECO:0000313" key="2">
    <source>
        <dbReference type="EMBL" id="SPQ96712.1"/>
    </source>
</evidence>
<reference evidence="2 3" key="1">
    <citation type="submission" date="2018-03" db="EMBL/GenBank/DDBJ databases">
        <authorList>
            <person name="Fogelqvist J."/>
        </authorList>
    </citation>
    <scope>NUCLEOTIDE SEQUENCE [LARGE SCALE GENOMIC DNA]</scope>
</reference>
<keyword evidence="1" id="KW-0175">Coiled coil</keyword>
<feature type="coiled-coil region" evidence="1">
    <location>
        <begin position="77"/>
        <end position="136"/>
    </location>
</feature>
<dbReference type="PANTHER" id="PTHR47357">
    <property type="entry name" value="COP1-INTERACTIVE PROTEIN 1"/>
    <property type="match status" value="1"/>
</dbReference>
<dbReference type="GO" id="GO:0005856">
    <property type="term" value="C:cytoskeleton"/>
    <property type="evidence" value="ECO:0007669"/>
    <property type="project" value="TreeGrafter"/>
</dbReference>
<accession>A0A3P3Y966</accession>
<dbReference type="Gene3D" id="1.20.5.340">
    <property type="match status" value="1"/>
</dbReference>
<protein>
    <submittedName>
        <fullName evidence="2">Uncharacterized protein</fullName>
    </submittedName>
</protein>
<evidence type="ECO:0000256" key="1">
    <source>
        <dbReference type="SAM" id="Coils"/>
    </source>
</evidence>
<dbReference type="EMBL" id="OVEO01000006">
    <property type="protein sequence ID" value="SPQ96712.1"/>
    <property type="molecule type" value="Genomic_DNA"/>
</dbReference>
<organism evidence="2 3">
    <name type="scientific">Plasmodiophora brassicae</name>
    <name type="common">Clubroot disease agent</name>
    <dbReference type="NCBI Taxonomy" id="37360"/>
    <lineage>
        <taxon>Eukaryota</taxon>
        <taxon>Sar</taxon>
        <taxon>Rhizaria</taxon>
        <taxon>Endomyxa</taxon>
        <taxon>Phytomyxea</taxon>
        <taxon>Plasmodiophorida</taxon>
        <taxon>Plasmodiophoridae</taxon>
        <taxon>Plasmodiophora</taxon>
    </lineage>
</organism>
<gene>
    <name evidence="2" type="ORF">PLBR_LOCUS3927</name>
</gene>
<feature type="coiled-coil region" evidence="1">
    <location>
        <begin position="177"/>
        <end position="271"/>
    </location>
</feature>
<proteinExistence type="predicted"/>
<dbReference type="AlphaFoldDB" id="A0A3P3Y966"/>
<dbReference type="PANTHER" id="PTHR47357:SF1">
    <property type="entry name" value="SPINDLE POLE BODY COMPONENT 110"/>
    <property type="match status" value="1"/>
</dbReference>
<name>A0A3P3Y966_PLABS</name>
<dbReference type="Proteomes" id="UP000290189">
    <property type="component" value="Unassembled WGS sequence"/>
</dbReference>
<geneLocation type="mitochondrion" evidence="2"/>
<dbReference type="GO" id="GO:0005200">
    <property type="term" value="F:structural constituent of cytoskeleton"/>
    <property type="evidence" value="ECO:0007669"/>
    <property type="project" value="TreeGrafter"/>
</dbReference>